<name>A0AAW9K7U8_CARML</name>
<dbReference type="Proteomes" id="UP001290462">
    <property type="component" value="Unassembled WGS sequence"/>
</dbReference>
<reference evidence="1" key="1">
    <citation type="submission" date="2023-08" db="EMBL/GenBank/DDBJ databases">
        <title>Genomic characterization of piscicolin 126 produced by Carnobacterium maltaromaticum CM22 strain isolated from salmon (Salmo salar).</title>
        <authorList>
            <person name="Gonzalez-Gragera E."/>
            <person name="Garcia-Lopez J.D."/>
            <person name="Teso-Perez C."/>
            <person name="Gimenez-Hernandez I."/>
            <person name="Peralta-Sanchez J.M."/>
            <person name="Valdivia E."/>
            <person name="Montalban-Lopez M."/>
            <person name="Martin-Platero A.M."/>
            <person name="Banos A."/>
            <person name="Martinez-Bueno M."/>
        </authorList>
    </citation>
    <scope>NUCLEOTIDE SEQUENCE</scope>
    <source>
        <strain evidence="1">CM22</strain>
    </source>
</reference>
<sequence>MSISDKDNRYLSDIVYTTDPKHSKYNPDIKENSIIDVKGSDYQVLKLKDNTENGMQAMAVAPLDKNGKADTSQVVIAYAGTNAGDDLDVLTDVQTVGLNKDTLTTSTRVEVPFNPNKPSDRYVTTTTIMDAQSVTALQFAEEISKLYPNSRITTTGHSLGEYLALLVAAENQWVNVGFNGPDPYGVLSKKAKEWVKKNPGWLTNFRNRGDAIGNLMGNGTGAETMISLDMGLNPFKGAFHSLSTWEFDDEGRLLIPKNEYNKKALQQEIERQLVQEFILKMAILSDLKAKFQASGGGLSTNEQIYLDDTQALAVVQLASSEFELAMTNTMKVYQDGILDLEDLWKSCVSKAQAASPDLNYGEVMDTLSSANCTESTMVTIPSEDFREKIAKAKQMSEKFTRLVSEIKSELAKLIEIDQELARQLE</sequence>
<evidence type="ECO:0000313" key="1">
    <source>
        <dbReference type="EMBL" id="MDZ5760726.1"/>
    </source>
</evidence>
<accession>A0AAW9K7U8</accession>
<comment type="caution">
    <text evidence="1">The sequence shown here is derived from an EMBL/GenBank/DDBJ whole genome shotgun (WGS) entry which is preliminary data.</text>
</comment>
<proteinExistence type="predicted"/>
<dbReference type="InterPro" id="IPR029058">
    <property type="entry name" value="AB_hydrolase_fold"/>
</dbReference>
<dbReference type="RefSeq" id="WP_322809875.1">
    <property type="nucleotide sequence ID" value="NZ_JAVBVO010000024.1"/>
</dbReference>
<dbReference type="SUPFAM" id="SSF53474">
    <property type="entry name" value="alpha/beta-Hydrolases"/>
    <property type="match status" value="1"/>
</dbReference>
<gene>
    <name evidence="1" type="ORF">RAK27_18955</name>
</gene>
<organism evidence="1 2">
    <name type="scientific">Carnobacterium maltaromaticum</name>
    <name type="common">Carnobacterium piscicola</name>
    <dbReference type="NCBI Taxonomy" id="2751"/>
    <lineage>
        <taxon>Bacteria</taxon>
        <taxon>Bacillati</taxon>
        <taxon>Bacillota</taxon>
        <taxon>Bacilli</taxon>
        <taxon>Lactobacillales</taxon>
        <taxon>Carnobacteriaceae</taxon>
        <taxon>Carnobacterium</taxon>
    </lineage>
</organism>
<evidence type="ECO:0000313" key="2">
    <source>
        <dbReference type="Proteomes" id="UP001290462"/>
    </source>
</evidence>
<dbReference type="AlphaFoldDB" id="A0AAW9K7U8"/>
<protein>
    <submittedName>
        <fullName evidence="1">Lipase</fullName>
    </submittedName>
</protein>
<dbReference type="EMBL" id="JAVBVO010000024">
    <property type="protein sequence ID" value="MDZ5760726.1"/>
    <property type="molecule type" value="Genomic_DNA"/>
</dbReference>
<dbReference type="Gene3D" id="3.40.50.1820">
    <property type="entry name" value="alpha/beta hydrolase"/>
    <property type="match status" value="1"/>
</dbReference>